<gene>
    <name evidence="2" type="ORF">NESM_000894900</name>
</gene>
<comment type="caution">
    <text evidence="2">The sequence shown here is derived from an EMBL/GenBank/DDBJ whole genome shotgun (WGS) entry which is preliminary data.</text>
</comment>
<accession>A0AAW0F210</accession>
<proteinExistence type="predicted"/>
<reference evidence="2 3" key="1">
    <citation type="journal article" date="2021" name="MBio">
        <title>A New Model Trypanosomatid, Novymonas esmeraldas: Genomic Perception of Its 'Candidatus Pandoraea novymonadis' Endosymbiont.</title>
        <authorList>
            <person name="Zakharova A."/>
            <person name="Saura A."/>
            <person name="Butenko A."/>
            <person name="Podesvova L."/>
            <person name="Warmusova S."/>
            <person name="Kostygov A.Y."/>
            <person name="Nenarokova A."/>
            <person name="Lukes J."/>
            <person name="Opperdoes F.R."/>
            <person name="Yurchenko V."/>
        </authorList>
    </citation>
    <scope>NUCLEOTIDE SEQUENCE [LARGE SCALE GENOMIC DNA]</scope>
    <source>
        <strain evidence="2 3">E262AT.01</strain>
    </source>
</reference>
<protein>
    <submittedName>
        <fullName evidence="2">Uncharacterized protein</fullName>
    </submittedName>
</protein>
<feature type="compositionally biased region" description="Basic residues" evidence="1">
    <location>
        <begin position="298"/>
        <end position="308"/>
    </location>
</feature>
<dbReference type="AlphaFoldDB" id="A0AAW0F210"/>
<feature type="region of interest" description="Disordered" evidence="1">
    <location>
        <begin position="282"/>
        <end position="325"/>
    </location>
</feature>
<evidence type="ECO:0000256" key="1">
    <source>
        <dbReference type="SAM" id="MobiDB-lite"/>
    </source>
</evidence>
<organism evidence="2 3">
    <name type="scientific">Novymonas esmeraldas</name>
    <dbReference type="NCBI Taxonomy" id="1808958"/>
    <lineage>
        <taxon>Eukaryota</taxon>
        <taxon>Discoba</taxon>
        <taxon>Euglenozoa</taxon>
        <taxon>Kinetoplastea</taxon>
        <taxon>Metakinetoplastina</taxon>
        <taxon>Trypanosomatida</taxon>
        <taxon>Trypanosomatidae</taxon>
        <taxon>Novymonas</taxon>
    </lineage>
</organism>
<dbReference type="EMBL" id="JAECZO010000254">
    <property type="protein sequence ID" value="KAK7199244.1"/>
    <property type="molecule type" value="Genomic_DNA"/>
</dbReference>
<evidence type="ECO:0000313" key="3">
    <source>
        <dbReference type="Proteomes" id="UP001430356"/>
    </source>
</evidence>
<name>A0AAW0F210_9TRYP</name>
<evidence type="ECO:0000313" key="2">
    <source>
        <dbReference type="EMBL" id="KAK7199244.1"/>
    </source>
</evidence>
<sequence>MSNEDSPVPESLITLKELRSQLDELRSMKEALDPADYTRLHEVVMRRFCGPEPHAETVAKADGPMGGLMSWDLHQLSKESTARIHPWATRYVQGATEVERWETAFKQPDCWENLRVMALERARTNTLCPVEVCLVSQLVFSEDKEKAAFNVANLILTTPQGFAFLAHNVDMLRRMNPALRWHAAKIVLDYPGPIYPPLPHHDLNTAILRAGGQEGLVGGGAGSVGAFTSEELEGGTYFAPIRDAEGKVVASVDLSDLEAYLGATQASTHKDFHDLRATLRRAVDEAKRTSQPSNTGRGRGRGKGKNRGRGFYGGAAEGGEEEPKN</sequence>
<dbReference type="Proteomes" id="UP001430356">
    <property type="component" value="Unassembled WGS sequence"/>
</dbReference>
<keyword evidence="3" id="KW-1185">Reference proteome</keyword>